<evidence type="ECO:0000256" key="3">
    <source>
        <dbReference type="ARBA" id="ARBA00022630"/>
    </source>
</evidence>
<sequence length="505" mass="54235">MLLKLSPPPFGLYALGLAFLQSPVFAAIYDRFNDLPSGREGDCGLVLANRLSENPKHNVLVLEAGVSSVGIFNITVPYFSTQIMPQFDWNLTTTPQSGLDNNVIFFPRGFILGGSSSINGMFYTRGSADDFDRFAEVTGENGWSWRSIQRYLALNEKLVPPAGNPNTTGEFNPSVHSLNGTTSVSLPSFAQSIDTKVIDASSELGGVFSFNLDVNSGFPLGVGWLPRTIDSQGRRSSSASSYLETVLRRKNLDVLVNARVSRVLPTDKSSSSTTGYAFRTVQFAQDIVNGPLHEIIATKEVIISGGVVGSPQILLNSGIGNSTFLSSLGIKPLVDLPSVGQNLSDQSFIANAFLVNSTNTYDDINRNNTVKTAALKQWQGQDLDGLPGDVQGSGPLGDTFANQISYYRVGKELTNRFGDFASGPTSPHLEIYPGNGFFIVTPPTGNYLSMTTVVVSPASRGSITINSTNPFTPPLIDPGYLTAEFDVAAMKEALKITYTFLNASG</sequence>
<dbReference type="PANTHER" id="PTHR11552">
    <property type="entry name" value="GLUCOSE-METHANOL-CHOLINE GMC OXIDOREDUCTASE"/>
    <property type="match status" value="1"/>
</dbReference>
<evidence type="ECO:0000256" key="2">
    <source>
        <dbReference type="ARBA" id="ARBA00010790"/>
    </source>
</evidence>
<dbReference type="GO" id="GO:0050660">
    <property type="term" value="F:flavin adenine dinucleotide binding"/>
    <property type="evidence" value="ECO:0007669"/>
    <property type="project" value="InterPro"/>
</dbReference>
<dbReference type="GO" id="GO:0016614">
    <property type="term" value="F:oxidoreductase activity, acting on CH-OH group of donors"/>
    <property type="evidence" value="ECO:0007669"/>
    <property type="project" value="InterPro"/>
</dbReference>
<dbReference type="PIRSF" id="PIRSF000137">
    <property type="entry name" value="Alcohol_oxidase"/>
    <property type="match status" value="1"/>
</dbReference>
<feature type="domain" description="Glucose-methanol-choline oxidoreductase C-terminal" evidence="7">
    <location>
        <begin position="457"/>
        <end position="504"/>
    </location>
</feature>
<evidence type="ECO:0000313" key="9">
    <source>
        <dbReference type="Proteomes" id="UP000518752"/>
    </source>
</evidence>
<dbReference type="Pfam" id="PF05199">
    <property type="entry name" value="GMC_oxred_C"/>
    <property type="match status" value="1"/>
</dbReference>
<proteinExistence type="inferred from homology"/>
<comment type="caution">
    <text evidence="8">The sequence shown here is derived from an EMBL/GenBank/DDBJ whole genome shotgun (WGS) entry which is preliminary data.</text>
</comment>
<dbReference type="Gene3D" id="3.50.50.60">
    <property type="entry name" value="FAD/NAD(P)-binding domain"/>
    <property type="match status" value="1"/>
</dbReference>
<evidence type="ECO:0000313" key="8">
    <source>
        <dbReference type="EMBL" id="KAF5362811.1"/>
    </source>
</evidence>
<evidence type="ECO:0000256" key="5">
    <source>
        <dbReference type="PIRSR" id="PIRSR000137-2"/>
    </source>
</evidence>
<keyword evidence="3" id="KW-0285">Flavoprotein</keyword>
<dbReference type="Gene3D" id="3.30.560.10">
    <property type="entry name" value="Glucose Oxidase, domain 3"/>
    <property type="match status" value="1"/>
</dbReference>
<reference evidence="8 9" key="1">
    <citation type="journal article" date="2020" name="ISME J.">
        <title>Uncovering the hidden diversity of litter-decomposition mechanisms in mushroom-forming fungi.</title>
        <authorList>
            <person name="Floudas D."/>
            <person name="Bentzer J."/>
            <person name="Ahren D."/>
            <person name="Johansson T."/>
            <person name="Persson P."/>
            <person name="Tunlid A."/>
        </authorList>
    </citation>
    <scope>NUCLEOTIDE SEQUENCE [LARGE SCALE GENOMIC DNA]</scope>
    <source>
        <strain evidence="8 9">CBS 406.79</strain>
    </source>
</reference>
<dbReference type="InterPro" id="IPR012132">
    <property type="entry name" value="GMC_OxRdtase"/>
</dbReference>
<dbReference type="InterPro" id="IPR000172">
    <property type="entry name" value="GMC_OxRdtase_N"/>
</dbReference>
<keyword evidence="9" id="KW-1185">Reference proteome</keyword>
<evidence type="ECO:0000256" key="4">
    <source>
        <dbReference type="ARBA" id="ARBA00022827"/>
    </source>
</evidence>
<protein>
    <submittedName>
        <fullName evidence="8">Uncharacterized protein</fullName>
    </submittedName>
</protein>
<dbReference type="Proteomes" id="UP000518752">
    <property type="component" value="Unassembled WGS sequence"/>
</dbReference>
<evidence type="ECO:0000256" key="1">
    <source>
        <dbReference type="ARBA" id="ARBA00001974"/>
    </source>
</evidence>
<dbReference type="SUPFAM" id="SSF51905">
    <property type="entry name" value="FAD/NAD(P)-binding domain"/>
    <property type="match status" value="1"/>
</dbReference>
<accession>A0A8H5LMN8</accession>
<organism evidence="8 9">
    <name type="scientific">Collybiopsis confluens</name>
    <dbReference type="NCBI Taxonomy" id="2823264"/>
    <lineage>
        <taxon>Eukaryota</taxon>
        <taxon>Fungi</taxon>
        <taxon>Dikarya</taxon>
        <taxon>Basidiomycota</taxon>
        <taxon>Agaricomycotina</taxon>
        <taxon>Agaricomycetes</taxon>
        <taxon>Agaricomycetidae</taxon>
        <taxon>Agaricales</taxon>
        <taxon>Marasmiineae</taxon>
        <taxon>Omphalotaceae</taxon>
        <taxon>Collybiopsis</taxon>
    </lineage>
</organism>
<dbReference type="InterPro" id="IPR036188">
    <property type="entry name" value="FAD/NAD-bd_sf"/>
</dbReference>
<dbReference type="EMBL" id="JAACJN010000197">
    <property type="protein sequence ID" value="KAF5362811.1"/>
    <property type="molecule type" value="Genomic_DNA"/>
</dbReference>
<dbReference type="SUPFAM" id="SSF54373">
    <property type="entry name" value="FAD-linked reductases, C-terminal domain"/>
    <property type="match status" value="1"/>
</dbReference>
<name>A0A8H5LMN8_9AGAR</name>
<dbReference type="Pfam" id="PF00732">
    <property type="entry name" value="GMC_oxred_N"/>
    <property type="match status" value="1"/>
</dbReference>
<dbReference type="OrthoDB" id="269227at2759"/>
<feature type="binding site" evidence="5">
    <location>
        <position position="260"/>
    </location>
    <ligand>
        <name>FAD</name>
        <dbReference type="ChEBI" id="CHEBI:57692"/>
    </ligand>
</feature>
<evidence type="ECO:0000259" key="6">
    <source>
        <dbReference type="Pfam" id="PF00732"/>
    </source>
</evidence>
<comment type="cofactor">
    <cofactor evidence="1 5">
        <name>FAD</name>
        <dbReference type="ChEBI" id="CHEBI:57692"/>
    </cofactor>
</comment>
<feature type="domain" description="Glucose-methanol-choline oxidoreductase N-terminal" evidence="6">
    <location>
        <begin position="94"/>
        <end position="346"/>
    </location>
</feature>
<dbReference type="PANTHER" id="PTHR11552:SF147">
    <property type="entry name" value="CHOLINE DEHYDROGENASE, MITOCHONDRIAL"/>
    <property type="match status" value="1"/>
</dbReference>
<dbReference type="InterPro" id="IPR007867">
    <property type="entry name" value="GMC_OxRtase_C"/>
</dbReference>
<dbReference type="AlphaFoldDB" id="A0A8H5LMN8"/>
<evidence type="ECO:0000259" key="7">
    <source>
        <dbReference type="Pfam" id="PF05199"/>
    </source>
</evidence>
<gene>
    <name evidence="8" type="ORF">D9757_013669</name>
</gene>
<keyword evidence="4 5" id="KW-0274">FAD</keyword>
<comment type="similarity">
    <text evidence="2">Belongs to the GMC oxidoreductase family.</text>
</comment>